<dbReference type="AlphaFoldDB" id="A0A7K1Y3E1"/>
<dbReference type="EMBL" id="WVHS01000005">
    <property type="protein sequence ID" value="MXV17559.1"/>
    <property type="molecule type" value="Genomic_DNA"/>
</dbReference>
<dbReference type="PANTHER" id="PTHR38480">
    <property type="entry name" value="SLR0254 PROTEIN"/>
    <property type="match status" value="1"/>
</dbReference>
<dbReference type="Pfam" id="PF06271">
    <property type="entry name" value="RDD"/>
    <property type="match status" value="1"/>
</dbReference>
<protein>
    <submittedName>
        <fullName evidence="7">RDD family protein</fullName>
    </submittedName>
</protein>
<keyword evidence="8" id="KW-1185">Reference proteome</keyword>
<dbReference type="Proteomes" id="UP000451233">
    <property type="component" value="Unassembled WGS sequence"/>
</dbReference>
<dbReference type="InterPro" id="IPR010432">
    <property type="entry name" value="RDD"/>
</dbReference>
<keyword evidence="2 5" id="KW-0812">Transmembrane</keyword>
<comment type="subcellular location">
    <subcellularLocation>
        <location evidence="1">Membrane</location>
        <topology evidence="1">Multi-pass membrane protein</topology>
    </subcellularLocation>
</comment>
<keyword evidence="3 5" id="KW-1133">Transmembrane helix</keyword>
<keyword evidence="4 5" id="KW-0472">Membrane</keyword>
<organism evidence="7 8">
    <name type="scientific">Hufsiella ginkgonis</name>
    <dbReference type="NCBI Taxonomy" id="2695274"/>
    <lineage>
        <taxon>Bacteria</taxon>
        <taxon>Pseudomonadati</taxon>
        <taxon>Bacteroidota</taxon>
        <taxon>Sphingobacteriia</taxon>
        <taxon>Sphingobacteriales</taxon>
        <taxon>Sphingobacteriaceae</taxon>
        <taxon>Hufsiella</taxon>
    </lineage>
</organism>
<evidence type="ECO:0000256" key="2">
    <source>
        <dbReference type="ARBA" id="ARBA00022692"/>
    </source>
</evidence>
<evidence type="ECO:0000313" key="7">
    <source>
        <dbReference type="EMBL" id="MXV17559.1"/>
    </source>
</evidence>
<accession>A0A7K1Y3E1</accession>
<proteinExistence type="predicted"/>
<sequence>MHTVKITTSQNIDIEYDAASVGDRILGYIIDLAVFFCLYIVATIIGFMSTATLGNFAGFGVPIIFIILMVLLVFYDLLCEVFMNGQSIGKKVMKIRVISLSGGRPTFGQYCIRWLMRIADMTLTSCLGALITIIVTEKKQRLGDLAAGTTVIKTVPRTNVSHLVFVPPAPGYKPVFTRAADLSEQDIVLIHEVLANYDKSNNDRLLYSMASKVKAHLGITTADTMTDLAFLTYIIQDYNYAVAEADSSAL</sequence>
<feature type="transmembrane region" description="Helical" evidence="5">
    <location>
        <begin position="25"/>
        <end position="49"/>
    </location>
</feature>
<gene>
    <name evidence="7" type="ORF">GS398_19825</name>
</gene>
<evidence type="ECO:0000256" key="3">
    <source>
        <dbReference type="ARBA" id="ARBA00022989"/>
    </source>
</evidence>
<evidence type="ECO:0000313" key="8">
    <source>
        <dbReference type="Proteomes" id="UP000451233"/>
    </source>
</evidence>
<evidence type="ECO:0000256" key="4">
    <source>
        <dbReference type="ARBA" id="ARBA00023136"/>
    </source>
</evidence>
<feature type="transmembrane region" description="Helical" evidence="5">
    <location>
        <begin position="114"/>
        <end position="135"/>
    </location>
</feature>
<comment type="caution">
    <text evidence="7">The sequence shown here is derived from an EMBL/GenBank/DDBJ whole genome shotgun (WGS) entry which is preliminary data.</text>
</comment>
<dbReference type="GO" id="GO:0016020">
    <property type="term" value="C:membrane"/>
    <property type="evidence" value="ECO:0007669"/>
    <property type="project" value="UniProtKB-SubCell"/>
</dbReference>
<evidence type="ECO:0000259" key="6">
    <source>
        <dbReference type="Pfam" id="PF06271"/>
    </source>
</evidence>
<dbReference type="RefSeq" id="WP_160908553.1">
    <property type="nucleotide sequence ID" value="NZ_WVHS01000005.1"/>
</dbReference>
<reference evidence="7 8" key="1">
    <citation type="submission" date="2019-11" db="EMBL/GenBank/DDBJ databases">
        <title>Pedobacter sp. HMF7056 Genome sequencing and assembly.</title>
        <authorList>
            <person name="Kang H."/>
            <person name="Kim H."/>
            <person name="Joh K."/>
        </authorList>
    </citation>
    <scope>NUCLEOTIDE SEQUENCE [LARGE SCALE GENOMIC DNA]</scope>
    <source>
        <strain evidence="7 8">HMF7056</strain>
    </source>
</reference>
<evidence type="ECO:0000256" key="5">
    <source>
        <dbReference type="SAM" id="Phobius"/>
    </source>
</evidence>
<evidence type="ECO:0000256" key="1">
    <source>
        <dbReference type="ARBA" id="ARBA00004141"/>
    </source>
</evidence>
<name>A0A7K1Y3E1_9SPHI</name>
<feature type="domain" description="RDD" evidence="6">
    <location>
        <begin position="19"/>
        <end position="148"/>
    </location>
</feature>
<feature type="transmembrane region" description="Helical" evidence="5">
    <location>
        <begin position="56"/>
        <end position="75"/>
    </location>
</feature>
<dbReference type="PANTHER" id="PTHR38480:SF1">
    <property type="entry name" value="SLR0254 PROTEIN"/>
    <property type="match status" value="1"/>
</dbReference>